<feature type="compositionally biased region" description="Basic and acidic residues" evidence="1">
    <location>
        <begin position="269"/>
        <end position="286"/>
    </location>
</feature>
<feature type="transmembrane region" description="Helical" evidence="2">
    <location>
        <begin position="64"/>
        <end position="82"/>
    </location>
</feature>
<dbReference type="KEGG" id="spu:583545"/>
<dbReference type="OMA" id="PWISKAG"/>
<dbReference type="EnsemblMetazoa" id="XM_783449">
    <property type="protein sequence ID" value="XP_788542"/>
    <property type="gene ID" value="LOC583545"/>
</dbReference>
<feature type="transmembrane region" description="Helical" evidence="2">
    <location>
        <begin position="88"/>
        <end position="107"/>
    </location>
</feature>
<dbReference type="PANTHER" id="PTHR31735">
    <property type="entry name" value="VACUOLAR MEMBRANE PROTEIN YPL162C"/>
    <property type="match status" value="1"/>
</dbReference>
<accession>A0A7M7RFF4</accession>
<evidence type="ECO:0000313" key="4">
    <source>
        <dbReference type="Proteomes" id="UP000007110"/>
    </source>
</evidence>
<keyword evidence="4" id="KW-1185">Reference proteome</keyword>
<protein>
    <recommendedName>
        <fullName evidence="5">Transmembrane protein 110</fullName>
    </recommendedName>
</protein>
<evidence type="ECO:0000256" key="2">
    <source>
        <dbReference type="SAM" id="Phobius"/>
    </source>
</evidence>
<dbReference type="Pfam" id="PF12400">
    <property type="entry name" value="STIMATE"/>
    <property type="match status" value="1"/>
</dbReference>
<reference evidence="4" key="1">
    <citation type="submission" date="2015-02" db="EMBL/GenBank/DDBJ databases">
        <title>Genome sequencing for Strongylocentrotus purpuratus.</title>
        <authorList>
            <person name="Murali S."/>
            <person name="Liu Y."/>
            <person name="Vee V."/>
            <person name="English A."/>
            <person name="Wang M."/>
            <person name="Skinner E."/>
            <person name="Han Y."/>
            <person name="Muzny D.M."/>
            <person name="Worley K.C."/>
            <person name="Gibbs R.A."/>
        </authorList>
    </citation>
    <scope>NUCLEOTIDE SEQUENCE</scope>
</reference>
<dbReference type="PANTHER" id="PTHR31735:SF1">
    <property type="entry name" value="VACUOLAR MEMBRANE PROTEIN YPL162C"/>
    <property type="match status" value="1"/>
</dbReference>
<dbReference type="InterPro" id="IPR022127">
    <property type="entry name" value="STIMATE/YPL162C"/>
</dbReference>
<dbReference type="GO" id="GO:0016020">
    <property type="term" value="C:membrane"/>
    <property type="evidence" value="ECO:0000318"/>
    <property type="project" value="GO_Central"/>
</dbReference>
<organism evidence="3 4">
    <name type="scientific">Strongylocentrotus purpuratus</name>
    <name type="common">Purple sea urchin</name>
    <dbReference type="NCBI Taxonomy" id="7668"/>
    <lineage>
        <taxon>Eukaryota</taxon>
        <taxon>Metazoa</taxon>
        <taxon>Echinodermata</taxon>
        <taxon>Eleutherozoa</taxon>
        <taxon>Echinozoa</taxon>
        <taxon>Echinoidea</taxon>
        <taxon>Euechinoidea</taxon>
        <taxon>Echinacea</taxon>
        <taxon>Camarodonta</taxon>
        <taxon>Echinidea</taxon>
        <taxon>Strongylocentrotidae</taxon>
        <taxon>Strongylocentrotus</taxon>
    </lineage>
</organism>
<evidence type="ECO:0008006" key="5">
    <source>
        <dbReference type="Google" id="ProtNLM"/>
    </source>
</evidence>
<feature type="transmembrane region" description="Helical" evidence="2">
    <location>
        <begin position="185"/>
        <end position="206"/>
    </location>
</feature>
<dbReference type="AlphaFoldDB" id="A0A7M7RFF4"/>
<dbReference type="InParanoid" id="A0A7M7RFF4"/>
<dbReference type="FunCoup" id="A0A7M7RFF4">
    <property type="interactions" value="907"/>
</dbReference>
<feature type="region of interest" description="Disordered" evidence="1">
    <location>
        <begin position="237"/>
        <end position="286"/>
    </location>
</feature>
<feature type="transmembrane region" description="Helical" evidence="2">
    <location>
        <begin position="144"/>
        <end position="165"/>
    </location>
</feature>
<reference evidence="3" key="2">
    <citation type="submission" date="2021-01" db="UniProtKB">
        <authorList>
            <consortium name="EnsemblMetazoa"/>
        </authorList>
    </citation>
    <scope>IDENTIFICATION</scope>
</reference>
<keyword evidence="2" id="KW-1133">Transmembrane helix</keyword>
<dbReference type="CTD" id="375346"/>
<keyword evidence="2" id="KW-0472">Membrane</keyword>
<keyword evidence="2" id="KW-0812">Transmembrane</keyword>
<feature type="transmembrane region" description="Helical" evidence="2">
    <location>
        <begin position="24"/>
        <end position="43"/>
    </location>
</feature>
<evidence type="ECO:0000313" key="3">
    <source>
        <dbReference type="EnsemblMetazoa" id="XP_788542"/>
    </source>
</evidence>
<dbReference type="OrthoDB" id="431202at2759"/>
<dbReference type="GeneID" id="583545"/>
<evidence type="ECO:0000256" key="1">
    <source>
        <dbReference type="SAM" id="MobiDB-lite"/>
    </source>
</evidence>
<dbReference type="RefSeq" id="XP_788542.3">
    <property type="nucleotide sequence ID" value="XM_783449.5"/>
</dbReference>
<sequence>MAMPTNESSTDHCKPENFTDRFGMLEQGILAFLAFSFLILKRLREPKDERRPWKIWFFDTSKQALGAGLIHVFNILLSMISVRGDACTWYVIYFLLDSTAGLLFIYLQVRIAQRIFIRCACKALMFGEYGDPPKWDAWIGQCGVFIIIVIIEKIGITLLTFIPFWTKVAEILLSPIHNPKVELTLVMLIIPFIVNTIMFWVIDNLLMGKRSKLKGHDKESRGLNGKDRKQRVHYYRSVPGKSSDGSESEVLVSCDDDDTKASNGSLLVREPEEERLSGKRIKENYL</sequence>
<dbReference type="Proteomes" id="UP000007110">
    <property type="component" value="Unassembled WGS sequence"/>
</dbReference>
<name>A0A7M7RFF4_STRPU</name>
<proteinExistence type="predicted"/>